<dbReference type="eggNOG" id="ENOG502SRFY">
    <property type="taxonomic scope" value="Eukaryota"/>
</dbReference>
<evidence type="ECO:0000313" key="3">
    <source>
        <dbReference type="Proteomes" id="UP000008493"/>
    </source>
</evidence>
<dbReference type="AlphaFoldDB" id="K5WXG0"/>
<dbReference type="GeneID" id="18829664"/>
<feature type="compositionally biased region" description="Low complexity" evidence="1">
    <location>
        <begin position="82"/>
        <end position="100"/>
    </location>
</feature>
<name>K5WXG0_AGABU</name>
<proteinExistence type="predicted"/>
<dbReference type="KEGG" id="abp:AGABI1DRAFT46743"/>
<dbReference type="EMBL" id="JH971416">
    <property type="protein sequence ID" value="EKM75267.1"/>
    <property type="molecule type" value="Genomic_DNA"/>
</dbReference>
<dbReference type="OrthoDB" id="2688210at2759"/>
<evidence type="ECO:0000256" key="1">
    <source>
        <dbReference type="SAM" id="MobiDB-lite"/>
    </source>
</evidence>
<keyword evidence="3" id="KW-1185">Reference proteome</keyword>
<dbReference type="HOGENOM" id="CLU_052398_1_0_1"/>
<organism evidence="2 3">
    <name type="scientific">Agaricus bisporus var. burnettii (strain JB137-S8 / ATCC MYA-4627 / FGSC 10392)</name>
    <name type="common">White button mushroom</name>
    <dbReference type="NCBI Taxonomy" id="597362"/>
    <lineage>
        <taxon>Eukaryota</taxon>
        <taxon>Fungi</taxon>
        <taxon>Dikarya</taxon>
        <taxon>Basidiomycota</taxon>
        <taxon>Agaricomycotina</taxon>
        <taxon>Agaricomycetes</taxon>
        <taxon>Agaricomycetidae</taxon>
        <taxon>Agaricales</taxon>
        <taxon>Agaricineae</taxon>
        <taxon>Agaricaceae</taxon>
        <taxon>Agaricus</taxon>
    </lineage>
</organism>
<accession>K5WXG0</accession>
<sequence>MPEARLTRDPTGDVAPDFTSAAFEEVRQAVMERNGISEEEAADTLLASWTRHQEEKVQRWEQQQREDEDQELNVDQPRDIRPANSPAPSSRPARRNLSPAPEKKRKINPIQRGKQVATARLPQPSAYALKKLRNFDYVELWYFTEKGCEEAQNGAISAPTDVFTLSRVAGTLALKSLDASTASRAVIPDEKLSWRDVSVAQKLLLHHMKEQGWPEEHVSTLATFFFRLEYHDIRRTSSLGDDVIVRYQAEIRREWHRLITSPKEQNVFDIGDISLDRLDEIERRLIKQDQMEYTAR</sequence>
<dbReference type="RefSeq" id="XP_007334063.1">
    <property type="nucleotide sequence ID" value="XM_007334001.1"/>
</dbReference>
<feature type="compositionally biased region" description="Basic and acidic residues" evidence="1">
    <location>
        <begin position="51"/>
        <end position="65"/>
    </location>
</feature>
<dbReference type="Proteomes" id="UP000008493">
    <property type="component" value="Unassembled WGS sequence"/>
</dbReference>
<gene>
    <name evidence="2" type="ORF">AGABI1DRAFT_46743</name>
</gene>
<reference evidence="3" key="1">
    <citation type="journal article" date="2012" name="Proc. Natl. Acad. Sci. U.S.A.">
        <title>Genome sequence of the button mushroom Agaricus bisporus reveals mechanisms governing adaptation to a humic-rich ecological niche.</title>
        <authorList>
            <person name="Morin E."/>
            <person name="Kohler A."/>
            <person name="Baker A.R."/>
            <person name="Foulongne-Oriol M."/>
            <person name="Lombard V."/>
            <person name="Nagy L.G."/>
            <person name="Ohm R.A."/>
            <person name="Patyshakuliyeva A."/>
            <person name="Brun A."/>
            <person name="Aerts A.L."/>
            <person name="Bailey A.M."/>
            <person name="Billette C."/>
            <person name="Coutinho P.M."/>
            <person name="Deakin G."/>
            <person name="Doddapaneni H."/>
            <person name="Floudas D."/>
            <person name="Grimwood J."/>
            <person name="Hilden K."/>
            <person name="Kuees U."/>
            <person name="LaButti K.M."/>
            <person name="Lapidus A."/>
            <person name="Lindquist E.A."/>
            <person name="Lucas S.M."/>
            <person name="Murat C."/>
            <person name="Riley R.W."/>
            <person name="Salamov A.A."/>
            <person name="Schmutz J."/>
            <person name="Subramanian V."/>
            <person name="Woesten H.A.B."/>
            <person name="Xu J."/>
            <person name="Eastwood D.C."/>
            <person name="Foster G.D."/>
            <person name="Sonnenberg A.S."/>
            <person name="Cullen D."/>
            <person name="de Vries R.P."/>
            <person name="Lundell T."/>
            <person name="Hibbett D.S."/>
            <person name="Henrissat B."/>
            <person name="Burton K.S."/>
            <person name="Kerrigan R.W."/>
            <person name="Challen M.P."/>
            <person name="Grigoriev I.V."/>
            <person name="Martin F."/>
        </authorList>
    </citation>
    <scope>NUCLEOTIDE SEQUENCE [LARGE SCALE GENOMIC DNA]</scope>
    <source>
        <strain evidence="3">JB137-S8 / ATCC MYA-4627 / FGSC 10392</strain>
    </source>
</reference>
<evidence type="ECO:0000313" key="2">
    <source>
        <dbReference type="EMBL" id="EKM75267.1"/>
    </source>
</evidence>
<protein>
    <submittedName>
        <fullName evidence="2">Uncharacterized protein</fullName>
    </submittedName>
</protein>
<dbReference type="OMA" id="LASWTRH"/>
<feature type="region of interest" description="Disordered" evidence="1">
    <location>
        <begin position="33"/>
        <end position="119"/>
    </location>
</feature>
<dbReference type="InParanoid" id="K5WXG0"/>